<name>A0ABS2SRB2_9BACI</name>
<keyword evidence="3" id="KW-1185">Reference proteome</keyword>
<protein>
    <submittedName>
        <fullName evidence="2">DNA-binding transcriptional regulator YafY</fullName>
    </submittedName>
</protein>
<gene>
    <name evidence="2" type="ORF">JOC54_001276</name>
</gene>
<keyword evidence="2" id="KW-0238">DNA-binding</keyword>
<evidence type="ECO:0000313" key="3">
    <source>
        <dbReference type="Proteomes" id="UP001179280"/>
    </source>
</evidence>
<evidence type="ECO:0000259" key="1">
    <source>
        <dbReference type="Pfam" id="PF13280"/>
    </source>
</evidence>
<dbReference type="GO" id="GO:0003677">
    <property type="term" value="F:DNA binding"/>
    <property type="evidence" value="ECO:0007669"/>
    <property type="project" value="UniProtKB-KW"/>
</dbReference>
<dbReference type="RefSeq" id="WP_204465172.1">
    <property type="nucleotide sequence ID" value="NZ_JAFBCV010000003.1"/>
</dbReference>
<dbReference type="Pfam" id="PF13280">
    <property type="entry name" value="WYL"/>
    <property type="match status" value="1"/>
</dbReference>
<evidence type="ECO:0000313" key="2">
    <source>
        <dbReference type="EMBL" id="MBM7838045.1"/>
    </source>
</evidence>
<sequence length="76" mass="8920">MEHLLTKAARDRKQVEIIYEAKNKKLSQRLVTVYTLTTTHLFCFCHLKQAFRAFSIEQILSCSNVQDNSNKNRFSL</sequence>
<dbReference type="InterPro" id="IPR026881">
    <property type="entry name" value="WYL_dom"/>
</dbReference>
<dbReference type="PROSITE" id="PS52050">
    <property type="entry name" value="WYL"/>
    <property type="match status" value="1"/>
</dbReference>
<comment type="caution">
    <text evidence="2">The sequence shown here is derived from an EMBL/GenBank/DDBJ whole genome shotgun (WGS) entry which is preliminary data.</text>
</comment>
<dbReference type="EMBL" id="JAFBCV010000003">
    <property type="protein sequence ID" value="MBM7838045.1"/>
    <property type="molecule type" value="Genomic_DNA"/>
</dbReference>
<dbReference type="Proteomes" id="UP001179280">
    <property type="component" value="Unassembled WGS sequence"/>
</dbReference>
<feature type="domain" description="WYL" evidence="1">
    <location>
        <begin position="5"/>
        <end position="61"/>
    </location>
</feature>
<proteinExistence type="predicted"/>
<organism evidence="2 3">
    <name type="scientific">Shouchella xiaoxiensis</name>
    <dbReference type="NCBI Taxonomy" id="766895"/>
    <lineage>
        <taxon>Bacteria</taxon>
        <taxon>Bacillati</taxon>
        <taxon>Bacillota</taxon>
        <taxon>Bacilli</taxon>
        <taxon>Bacillales</taxon>
        <taxon>Bacillaceae</taxon>
        <taxon>Shouchella</taxon>
    </lineage>
</organism>
<accession>A0ABS2SRB2</accession>
<reference evidence="2" key="1">
    <citation type="submission" date="2021-01" db="EMBL/GenBank/DDBJ databases">
        <title>Genomic Encyclopedia of Type Strains, Phase IV (KMG-IV): sequencing the most valuable type-strain genomes for metagenomic binning, comparative biology and taxonomic classification.</title>
        <authorList>
            <person name="Goeker M."/>
        </authorList>
    </citation>
    <scope>NUCLEOTIDE SEQUENCE</scope>
    <source>
        <strain evidence="2">DSM 21943</strain>
    </source>
</reference>